<keyword evidence="6" id="KW-0864">Zinc transport</keyword>
<dbReference type="SUPFAM" id="SSF52540">
    <property type="entry name" value="P-loop containing nucleoside triphosphate hydrolases"/>
    <property type="match status" value="1"/>
</dbReference>
<keyword evidence="3" id="KW-0547">Nucleotide-binding</keyword>
<evidence type="ECO:0000256" key="8">
    <source>
        <dbReference type="ARBA" id="ARBA00023065"/>
    </source>
</evidence>
<proteinExistence type="predicted"/>
<keyword evidence="5 12" id="KW-0067">ATP-binding</keyword>
<evidence type="ECO:0000256" key="9">
    <source>
        <dbReference type="ARBA" id="ARBA00023136"/>
    </source>
</evidence>
<dbReference type="AlphaFoldDB" id="A0A5R9QC54"/>
<evidence type="ECO:0000256" key="4">
    <source>
        <dbReference type="ARBA" id="ARBA00022833"/>
    </source>
</evidence>
<feature type="region of interest" description="Disordered" evidence="10">
    <location>
        <begin position="231"/>
        <end position="270"/>
    </location>
</feature>
<dbReference type="OrthoDB" id="9780942at2"/>
<keyword evidence="4" id="KW-0862">Zinc</keyword>
<evidence type="ECO:0000256" key="7">
    <source>
        <dbReference type="ARBA" id="ARBA00022967"/>
    </source>
</evidence>
<protein>
    <submittedName>
        <fullName evidence="12">Zinc ABC transporter ATP-binding protein ZnuC</fullName>
    </submittedName>
</protein>
<gene>
    <name evidence="12" type="ORF">DN820_16045</name>
</gene>
<dbReference type="SMART" id="SM00382">
    <property type="entry name" value="AAA"/>
    <property type="match status" value="1"/>
</dbReference>
<evidence type="ECO:0000256" key="1">
    <source>
        <dbReference type="ARBA" id="ARBA00022448"/>
    </source>
</evidence>
<dbReference type="NCBIfam" id="NF007090">
    <property type="entry name" value="PRK09544.1"/>
    <property type="match status" value="1"/>
</dbReference>
<keyword evidence="8" id="KW-0406">Ion transport</keyword>
<feature type="domain" description="ABC transporter" evidence="11">
    <location>
        <begin position="6"/>
        <end position="221"/>
    </location>
</feature>
<dbReference type="InterPro" id="IPR003593">
    <property type="entry name" value="AAA+_ATPase"/>
</dbReference>
<dbReference type="InterPro" id="IPR027417">
    <property type="entry name" value="P-loop_NTPase"/>
</dbReference>
<dbReference type="PANTHER" id="PTHR42734">
    <property type="entry name" value="METAL TRANSPORT SYSTEM ATP-BINDING PROTEIN TM_0124-RELATED"/>
    <property type="match status" value="1"/>
</dbReference>
<dbReference type="InterPro" id="IPR003439">
    <property type="entry name" value="ABC_transporter-like_ATP-bd"/>
</dbReference>
<name>A0A5R9QC54_9GAMM</name>
<reference evidence="12 13" key="1">
    <citation type="journal article" date="2017" name="Eur. J. Clin. Microbiol. Infect. Dis.">
        <title>Uncommonly isolated clinical Pseudomonas: identification and phylogenetic assignation.</title>
        <authorList>
            <person name="Mulet M."/>
            <person name="Gomila M."/>
            <person name="Ramirez A."/>
            <person name="Cardew S."/>
            <person name="Moore E.R."/>
            <person name="Lalucat J."/>
            <person name="Garcia-Valdes E."/>
        </authorList>
    </citation>
    <scope>NUCLEOTIDE SEQUENCE [LARGE SCALE GENOMIC DNA]</scope>
    <source>
        <strain evidence="12 13">SD129</strain>
    </source>
</reference>
<evidence type="ECO:0000256" key="5">
    <source>
        <dbReference type="ARBA" id="ARBA00022840"/>
    </source>
</evidence>
<evidence type="ECO:0000256" key="6">
    <source>
        <dbReference type="ARBA" id="ARBA00022906"/>
    </source>
</evidence>
<comment type="caution">
    <text evidence="12">The sequence shown here is derived from an EMBL/GenBank/DDBJ whole genome shotgun (WGS) entry which is preliminary data.</text>
</comment>
<dbReference type="PANTHER" id="PTHR42734:SF9">
    <property type="entry name" value="ZINC IMPORT ATP-BINDING PROTEIN ZNUC"/>
    <property type="match status" value="1"/>
</dbReference>
<dbReference type="PROSITE" id="PS00211">
    <property type="entry name" value="ABC_TRANSPORTER_1"/>
    <property type="match status" value="1"/>
</dbReference>
<dbReference type="Gene3D" id="3.40.50.300">
    <property type="entry name" value="P-loop containing nucleotide triphosphate hydrolases"/>
    <property type="match status" value="1"/>
</dbReference>
<dbReference type="GO" id="GO:0005524">
    <property type="term" value="F:ATP binding"/>
    <property type="evidence" value="ECO:0007669"/>
    <property type="project" value="UniProtKB-KW"/>
</dbReference>
<dbReference type="GO" id="GO:0006829">
    <property type="term" value="P:zinc ion transport"/>
    <property type="evidence" value="ECO:0007669"/>
    <property type="project" value="UniProtKB-KW"/>
</dbReference>
<keyword evidence="1" id="KW-0813">Transport</keyword>
<keyword evidence="7" id="KW-1278">Translocase</keyword>
<evidence type="ECO:0000256" key="10">
    <source>
        <dbReference type="SAM" id="MobiDB-lite"/>
    </source>
</evidence>
<keyword evidence="9" id="KW-0472">Membrane</keyword>
<dbReference type="PROSITE" id="PS50893">
    <property type="entry name" value="ABC_TRANSPORTER_2"/>
    <property type="match status" value="1"/>
</dbReference>
<sequence>MSDALVRLDDIHVRFNAQAVLEGAQLQVRHGEIVTLIGPNGAGKTTLVRTVLGLLKPDRGSVWRKPRLRIGYMPQKLHVDPTLPLSVLRFLRLVPGVDRARALAALAEVGAEQVIDSPLQGISGGEMQRVLLARALLRAPELLVLDEPVQGVDVAGQAELYRLIGRLRERHGCGVLMVSHDLHLVMSATDQVVCLNRHVCCSGHPEQVSSDPAFVELFGQDARSLAVYHHHHDHDHDLHGSVRHPHVHTEHCGHLPVQPSPATPADPEKG</sequence>
<dbReference type="Proteomes" id="UP000306753">
    <property type="component" value="Unassembled WGS sequence"/>
</dbReference>
<evidence type="ECO:0000256" key="3">
    <source>
        <dbReference type="ARBA" id="ARBA00022741"/>
    </source>
</evidence>
<dbReference type="GO" id="GO:0016887">
    <property type="term" value="F:ATP hydrolysis activity"/>
    <property type="evidence" value="ECO:0007669"/>
    <property type="project" value="InterPro"/>
</dbReference>
<keyword evidence="13" id="KW-1185">Reference proteome</keyword>
<evidence type="ECO:0000259" key="11">
    <source>
        <dbReference type="PROSITE" id="PS50893"/>
    </source>
</evidence>
<evidence type="ECO:0000313" key="12">
    <source>
        <dbReference type="EMBL" id="TLX62478.1"/>
    </source>
</evidence>
<evidence type="ECO:0000256" key="2">
    <source>
        <dbReference type="ARBA" id="ARBA00022475"/>
    </source>
</evidence>
<dbReference type="RefSeq" id="WP_138407924.1">
    <property type="nucleotide sequence ID" value="NZ_QLAE01000010.1"/>
</dbReference>
<accession>A0A5R9QC54</accession>
<evidence type="ECO:0000313" key="13">
    <source>
        <dbReference type="Proteomes" id="UP000306753"/>
    </source>
</evidence>
<organism evidence="12 13">
    <name type="scientific">Stutzerimonas nosocomialis</name>
    <dbReference type="NCBI Taxonomy" id="1056496"/>
    <lineage>
        <taxon>Bacteria</taxon>
        <taxon>Pseudomonadati</taxon>
        <taxon>Pseudomonadota</taxon>
        <taxon>Gammaproteobacteria</taxon>
        <taxon>Pseudomonadales</taxon>
        <taxon>Pseudomonadaceae</taxon>
        <taxon>Stutzerimonas</taxon>
    </lineage>
</organism>
<dbReference type="InterPro" id="IPR050153">
    <property type="entry name" value="Metal_Ion_Import_ABC"/>
</dbReference>
<dbReference type="InterPro" id="IPR017871">
    <property type="entry name" value="ABC_transporter-like_CS"/>
</dbReference>
<dbReference type="EMBL" id="QLAG01000021">
    <property type="protein sequence ID" value="TLX62478.1"/>
    <property type="molecule type" value="Genomic_DNA"/>
</dbReference>
<dbReference type="Pfam" id="PF00005">
    <property type="entry name" value="ABC_tran"/>
    <property type="match status" value="1"/>
</dbReference>
<keyword evidence="2" id="KW-1003">Cell membrane</keyword>
<dbReference type="FunFam" id="3.40.50.300:FF:000392">
    <property type="entry name" value="Zinc import ATP-binding protein ZnuC"/>
    <property type="match status" value="1"/>
</dbReference>
<dbReference type="GO" id="GO:0010043">
    <property type="term" value="P:response to zinc ion"/>
    <property type="evidence" value="ECO:0007669"/>
    <property type="project" value="TreeGrafter"/>
</dbReference>